<evidence type="ECO:0000313" key="5">
    <source>
        <dbReference type="EMBL" id="MBP2167111.1"/>
    </source>
</evidence>
<reference evidence="6" key="1">
    <citation type="submission" date="2023-07" db="EMBL/GenBank/DDBJ databases">
        <title>Genome mining of underrepresented organisms for secondary metabolites.</title>
        <authorList>
            <person name="D'Agostino P.M."/>
        </authorList>
    </citation>
    <scope>NUCLEOTIDE SEQUENCE [LARGE SCALE GENOMIC DNA]</scope>
    <source>
        <strain evidence="6">WS4403</strain>
    </source>
</reference>
<evidence type="ECO:0000313" key="6">
    <source>
        <dbReference type="Proteomes" id="UP001195624"/>
    </source>
</evidence>
<dbReference type="RefSeq" id="WP_017801998.1">
    <property type="nucleotide sequence ID" value="NZ_JAGGMQ010000001.1"/>
</dbReference>
<accession>A0ABS4P4T9</accession>
<evidence type="ECO:0000256" key="3">
    <source>
        <dbReference type="ARBA" id="ARBA00038502"/>
    </source>
</evidence>
<dbReference type="Proteomes" id="UP001195624">
    <property type="component" value="Unassembled WGS sequence"/>
</dbReference>
<dbReference type="InterPro" id="IPR016181">
    <property type="entry name" value="Acyl_CoA_acyltransferase"/>
</dbReference>
<dbReference type="PANTHER" id="PTHR43792:SF8">
    <property type="entry name" value="[RIBOSOMAL PROTEIN US5]-ALANINE N-ACETYLTRANSFERASE"/>
    <property type="match status" value="1"/>
</dbReference>
<evidence type="ECO:0000256" key="1">
    <source>
        <dbReference type="ARBA" id="ARBA00022679"/>
    </source>
</evidence>
<evidence type="ECO:0000259" key="4">
    <source>
        <dbReference type="Pfam" id="PF13302"/>
    </source>
</evidence>
<dbReference type="SUPFAM" id="SSF55729">
    <property type="entry name" value="Acyl-CoA N-acyltransferases (Nat)"/>
    <property type="match status" value="1"/>
</dbReference>
<gene>
    <name evidence="5" type="ORF">J2125_000303</name>
</gene>
<sequence>MATPPLLTERLILLPLTAEDARQMQQIFPRWEIVRHLAATVPWPFPDNGAEHYVNQVALPAVAAGTAWFWSIRRTAAPAEMIGLICLSDDADNNRGFWLVPEWQRQGLMTEACRIVTDFWFNQLQRPVLRAPKAGVNNGSRKISIKSGMRLVSRGQKEYVAGVLDSEVWEITRDEWLAQLSQE</sequence>
<keyword evidence="1" id="KW-0808">Transferase</keyword>
<keyword evidence="2" id="KW-0012">Acyltransferase</keyword>
<evidence type="ECO:0000256" key="2">
    <source>
        <dbReference type="ARBA" id="ARBA00023315"/>
    </source>
</evidence>
<dbReference type="InterPro" id="IPR051531">
    <property type="entry name" value="N-acetyltransferase"/>
</dbReference>
<name>A0ABS4P4T9_9GAMM</name>
<dbReference type="InterPro" id="IPR000182">
    <property type="entry name" value="GNAT_dom"/>
</dbReference>
<dbReference type="PANTHER" id="PTHR43792">
    <property type="entry name" value="GNAT FAMILY, PUTATIVE (AFU_ORTHOLOGUE AFUA_3G00765)-RELATED-RELATED"/>
    <property type="match status" value="1"/>
</dbReference>
<protein>
    <submittedName>
        <fullName evidence="5">RimJ/RimL family protein N-acetyltransferase</fullName>
    </submittedName>
</protein>
<proteinExistence type="inferred from homology"/>
<dbReference type="Pfam" id="PF13302">
    <property type="entry name" value="Acetyltransf_3"/>
    <property type="match status" value="1"/>
</dbReference>
<organism evidence="5 6">
    <name type="scientific">Winslowiella toletana</name>
    <dbReference type="NCBI Taxonomy" id="92490"/>
    <lineage>
        <taxon>Bacteria</taxon>
        <taxon>Pseudomonadati</taxon>
        <taxon>Pseudomonadota</taxon>
        <taxon>Gammaproteobacteria</taxon>
        <taxon>Enterobacterales</taxon>
        <taxon>Erwiniaceae</taxon>
        <taxon>Winslowiella</taxon>
    </lineage>
</organism>
<keyword evidence="6" id="KW-1185">Reference proteome</keyword>
<comment type="caution">
    <text evidence="5">The sequence shown here is derived from an EMBL/GenBank/DDBJ whole genome shotgun (WGS) entry which is preliminary data.</text>
</comment>
<feature type="domain" description="N-acetyltransferase" evidence="4">
    <location>
        <begin position="10"/>
        <end position="150"/>
    </location>
</feature>
<dbReference type="Gene3D" id="3.40.630.30">
    <property type="match status" value="1"/>
</dbReference>
<dbReference type="EMBL" id="JAGGMQ010000001">
    <property type="protein sequence ID" value="MBP2167111.1"/>
    <property type="molecule type" value="Genomic_DNA"/>
</dbReference>
<comment type="similarity">
    <text evidence="3">Belongs to the acetyltransferase family. RimJ subfamily.</text>
</comment>